<dbReference type="Proteomes" id="UP000187486">
    <property type="component" value="Unassembled WGS sequence"/>
</dbReference>
<name>A0A1R0KHI1_9PSEU</name>
<dbReference type="OrthoDB" id="5178145at2"/>
<gene>
    <name evidence="3" type="ORF">BS329_32580</name>
</gene>
<keyword evidence="4" id="KW-1185">Reference proteome</keyword>
<organism evidence="3 4">
    <name type="scientific">Amycolatopsis coloradensis</name>
    <dbReference type="NCBI Taxonomy" id="76021"/>
    <lineage>
        <taxon>Bacteria</taxon>
        <taxon>Bacillati</taxon>
        <taxon>Actinomycetota</taxon>
        <taxon>Actinomycetes</taxon>
        <taxon>Pseudonocardiales</taxon>
        <taxon>Pseudonocardiaceae</taxon>
        <taxon>Amycolatopsis</taxon>
    </lineage>
</organism>
<evidence type="ECO:0000256" key="2">
    <source>
        <dbReference type="SAM" id="MobiDB-lite"/>
    </source>
</evidence>
<evidence type="ECO:0000313" key="3">
    <source>
        <dbReference type="EMBL" id="OLZ45189.1"/>
    </source>
</evidence>
<evidence type="ECO:0000313" key="4">
    <source>
        <dbReference type="Proteomes" id="UP000187486"/>
    </source>
</evidence>
<dbReference type="EMBL" id="MQUQ01000020">
    <property type="protein sequence ID" value="OLZ45189.1"/>
    <property type="molecule type" value="Genomic_DNA"/>
</dbReference>
<dbReference type="RefSeq" id="WP_076165789.1">
    <property type="nucleotide sequence ID" value="NZ_MQUQ01000020.1"/>
</dbReference>
<reference evidence="3 4" key="1">
    <citation type="submission" date="2016-01" db="EMBL/GenBank/DDBJ databases">
        <title>Amycolatopsis coloradensis genome sequencing and assembly.</title>
        <authorList>
            <person name="Mayilraj S."/>
        </authorList>
    </citation>
    <scope>NUCLEOTIDE SEQUENCE [LARGE SCALE GENOMIC DNA]</scope>
    <source>
        <strain evidence="3 4">DSM 44225</strain>
    </source>
</reference>
<dbReference type="STRING" id="76021.BS329_32580"/>
<keyword evidence="1" id="KW-0175">Coiled coil</keyword>
<evidence type="ECO:0000256" key="1">
    <source>
        <dbReference type="SAM" id="Coils"/>
    </source>
</evidence>
<dbReference type="AlphaFoldDB" id="A0A1R0KHI1"/>
<accession>A0A1R0KHI1</accession>
<sequence>MEMPGFDLAWRGFNRAQVREFVREVETELRRAAAERDEAIRRAEALAAELTAACEENRELKASIDRISRVPIAPDALQERSRRMLELTREEGDDIIARATEEAAKAEAERKRITEDFERAMTLRRAEAMRALAARDEAAQARARKLLDNAAEEGERLLAEARQKADVALHLRDDVLKQLVGCRELLAEAGTVLTMTEEPKPEVPVQRRSRPETRTGAEATASGVVT</sequence>
<feature type="region of interest" description="Disordered" evidence="2">
    <location>
        <begin position="196"/>
        <end position="226"/>
    </location>
</feature>
<comment type="caution">
    <text evidence="3">The sequence shown here is derived from an EMBL/GenBank/DDBJ whole genome shotgun (WGS) entry which is preliminary data.</text>
</comment>
<feature type="coiled-coil region" evidence="1">
    <location>
        <begin position="22"/>
        <end position="63"/>
    </location>
</feature>
<protein>
    <submittedName>
        <fullName evidence="3">M protein</fullName>
    </submittedName>
</protein>
<proteinExistence type="predicted"/>
<feature type="coiled-coil region" evidence="1">
    <location>
        <begin position="89"/>
        <end position="164"/>
    </location>
</feature>